<dbReference type="CDD" id="cd24052">
    <property type="entry name" value="ASKHA_NBD_HpPPX-GppA-like"/>
    <property type="match status" value="1"/>
</dbReference>
<evidence type="ECO:0000313" key="4">
    <source>
        <dbReference type="Proteomes" id="UP001139006"/>
    </source>
</evidence>
<dbReference type="AlphaFoldDB" id="A0A9X2FRB6"/>
<dbReference type="EMBL" id="JAIULA010000022">
    <property type="protein sequence ID" value="MCP0887673.1"/>
    <property type="molecule type" value="Genomic_DNA"/>
</dbReference>
<dbReference type="InterPro" id="IPR050273">
    <property type="entry name" value="GppA/Ppx_hydrolase"/>
</dbReference>
<comment type="caution">
    <text evidence="3">The sequence shown here is derived from an EMBL/GenBank/DDBJ whole genome shotgun (WGS) entry which is preliminary data.</text>
</comment>
<accession>A0A9X2FRB6</accession>
<evidence type="ECO:0000256" key="1">
    <source>
        <dbReference type="ARBA" id="ARBA00007125"/>
    </source>
</evidence>
<dbReference type="InterPro" id="IPR003695">
    <property type="entry name" value="Ppx_GppA_N"/>
</dbReference>
<dbReference type="SUPFAM" id="SSF53067">
    <property type="entry name" value="Actin-like ATPase domain"/>
    <property type="match status" value="2"/>
</dbReference>
<comment type="similarity">
    <text evidence="1">Belongs to the GppA/Ppx family.</text>
</comment>
<dbReference type="RefSeq" id="WP_253361776.1">
    <property type="nucleotide sequence ID" value="NZ_JAIULA010000022.1"/>
</dbReference>
<gene>
    <name evidence="3" type="ORF">LB941_10050</name>
</gene>
<dbReference type="Gene3D" id="3.30.420.40">
    <property type="match status" value="1"/>
</dbReference>
<feature type="domain" description="Ppx/GppA phosphatase N-terminal" evidence="2">
    <location>
        <begin position="23"/>
        <end position="307"/>
    </location>
</feature>
<organism evidence="3 4">
    <name type="scientific">Ligilactobacillus ubinensis</name>
    <dbReference type="NCBI Taxonomy" id="2876789"/>
    <lineage>
        <taxon>Bacteria</taxon>
        <taxon>Bacillati</taxon>
        <taxon>Bacillota</taxon>
        <taxon>Bacilli</taxon>
        <taxon>Lactobacillales</taxon>
        <taxon>Lactobacillaceae</taxon>
        <taxon>Ligilactobacillus</taxon>
    </lineage>
</organism>
<name>A0A9X2FRB6_9LACO</name>
<protein>
    <submittedName>
        <fullName evidence="3">Ppx/GppA family phosphatase</fullName>
    </submittedName>
</protein>
<dbReference type="Proteomes" id="UP001139006">
    <property type="component" value="Unassembled WGS sequence"/>
</dbReference>
<dbReference type="PANTHER" id="PTHR30005:SF0">
    <property type="entry name" value="RETROGRADE REGULATION PROTEIN 2"/>
    <property type="match status" value="1"/>
</dbReference>
<evidence type="ECO:0000313" key="3">
    <source>
        <dbReference type="EMBL" id="MCP0887673.1"/>
    </source>
</evidence>
<reference evidence="3 4" key="1">
    <citation type="journal article" date="2023" name="Int. J. Syst. Evol. Microbiol.">
        <title>Ligilactobacillus ubinensis sp. nov., a novel species isolated from the wild ferment of a durian fruit (Durio zibethinus).</title>
        <authorList>
            <person name="Heng Y.C."/>
            <person name="Menon N."/>
            <person name="Chen B."/>
            <person name="Loo B.Z.L."/>
            <person name="Wong G.W.J."/>
            <person name="Lim A.C.H."/>
            <person name="Silvaraju S."/>
            <person name="Kittelmann S."/>
        </authorList>
    </citation>
    <scope>NUCLEOTIDE SEQUENCE [LARGE SCALE GENOMIC DNA]</scope>
    <source>
        <strain evidence="3 4">WILCCON 0076</strain>
    </source>
</reference>
<dbReference type="Pfam" id="PF02541">
    <property type="entry name" value="Ppx-GppA"/>
    <property type="match status" value="1"/>
</dbReference>
<proteinExistence type="inferred from homology"/>
<sequence>MFNYVVIDLGSNSVRLRITNVDDDQNLNCTHQVKEYVRLSENMGEEKTLKEEPIKRTLTALKKFKQIYSTLPNIKINALATAAVRQAVNQKEFLKRVKKEIGLDFEVISGEREAYLDFLGVTNTLNISECLIMDTGGASTELILVKNKQVQNLISLPFGSVTLSSQFHLHDKITAGSLFSAMSYAEQEITNIDWLTMAHKIPLVGLGGSNRTLAKITRRAENQGQSTLPNLHGYRLNHEDAFDIMSKLVDLSRTEREKIPGLAKSRSDVVVGGLIPIMLILRSLHIDEIIFSNHGLREGSLYDYLQKNTKI</sequence>
<dbReference type="InterPro" id="IPR043129">
    <property type="entry name" value="ATPase_NBD"/>
</dbReference>
<evidence type="ECO:0000259" key="2">
    <source>
        <dbReference type="Pfam" id="PF02541"/>
    </source>
</evidence>
<keyword evidence="4" id="KW-1185">Reference proteome</keyword>
<dbReference type="PANTHER" id="PTHR30005">
    <property type="entry name" value="EXOPOLYPHOSPHATASE"/>
    <property type="match status" value="1"/>
</dbReference>
<dbReference type="Gene3D" id="3.30.420.150">
    <property type="entry name" value="Exopolyphosphatase. Domain 2"/>
    <property type="match status" value="1"/>
</dbReference>